<accession>A0A2S5T8Q6</accession>
<dbReference type="EMBL" id="PSNY01000002">
    <property type="protein sequence ID" value="PPE71390.1"/>
    <property type="molecule type" value="Genomic_DNA"/>
</dbReference>
<dbReference type="AlphaFoldDB" id="A0A2S5T8Q6"/>
<evidence type="ECO:0000313" key="1">
    <source>
        <dbReference type="EMBL" id="PPE71390.1"/>
    </source>
</evidence>
<proteinExistence type="predicted"/>
<keyword evidence="2" id="KW-1185">Reference proteome</keyword>
<protein>
    <submittedName>
        <fullName evidence="1">DUF429 domain-containing protein</fullName>
    </submittedName>
</protein>
<sequence length="275" mass="30003">MDVLPVAGWSVVGVDFTSRPTPRKPITVARGVCRDGAVQLQELLTLPSDAAFAAWLAGPGPWVGAFDFPFGLPRELVEQLGWPTEWLPLMRHYAALSREAIRTTFAAFCAARPAGAKFAHRACDRPAGSSPSMKWVNPPVAYMMHAGVPRLLEAGVHLPGLHDGDPQRVALEGYPGLLARELIGARSYKADARAKQTPERLIARKDLLEALEQGRTRLGLRLRLTHAQRDRLVADPMADSLDAVLCMMQAAWAARQPRWGLPDAVDPLEGWIASA</sequence>
<reference evidence="1 2" key="1">
    <citation type="submission" date="2018-02" db="EMBL/GenBank/DDBJ databases">
        <title>Reclassifiation of [Polyangium] brachysporum DSM 7029 as Guopingzhaonella breviflexa gen. nov., sp. nov., a member of the family Comamonadaceae.</title>
        <authorList>
            <person name="Tang B."/>
        </authorList>
    </citation>
    <scope>NUCLEOTIDE SEQUENCE [LARGE SCALE GENOMIC DNA]</scope>
    <source>
        <strain evidence="1 2">DSM 15344</strain>
    </source>
</reference>
<dbReference type="Proteomes" id="UP000239406">
    <property type="component" value="Unassembled WGS sequence"/>
</dbReference>
<name>A0A2S5T8Q6_9BURK</name>
<comment type="caution">
    <text evidence="1">The sequence shown here is derived from an EMBL/GenBank/DDBJ whole genome shotgun (WGS) entry which is preliminary data.</text>
</comment>
<gene>
    <name evidence="1" type="ORF">C1702_02940</name>
</gene>
<organism evidence="1 2">
    <name type="scientific">Caldimonas thermodepolymerans</name>
    <dbReference type="NCBI Taxonomy" id="215580"/>
    <lineage>
        <taxon>Bacteria</taxon>
        <taxon>Pseudomonadati</taxon>
        <taxon>Pseudomonadota</taxon>
        <taxon>Betaproteobacteria</taxon>
        <taxon>Burkholderiales</taxon>
        <taxon>Sphaerotilaceae</taxon>
        <taxon>Caldimonas</taxon>
    </lineage>
</organism>
<evidence type="ECO:0000313" key="2">
    <source>
        <dbReference type="Proteomes" id="UP000239406"/>
    </source>
</evidence>
<dbReference type="RefSeq" id="WP_104356178.1">
    <property type="nucleotide sequence ID" value="NZ_CP064338.1"/>
</dbReference>